<keyword evidence="2" id="KW-0560">Oxidoreductase</keyword>
<dbReference type="EMBL" id="SSTD01013776">
    <property type="protein sequence ID" value="TYK05666.1"/>
    <property type="molecule type" value="Genomic_DNA"/>
</dbReference>
<dbReference type="OrthoDB" id="1939000at2759"/>
<dbReference type="EMBL" id="SSTE01017321">
    <property type="protein sequence ID" value="KAA0040619.1"/>
    <property type="molecule type" value="Genomic_DNA"/>
</dbReference>
<proteinExistence type="predicted"/>
<keyword evidence="2" id="KW-0223">Dioxygenase</keyword>
<feature type="domain" description="Retrotransposon gag" evidence="1">
    <location>
        <begin position="19"/>
        <end position="77"/>
    </location>
</feature>
<evidence type="ECO:0000313" key="5">
    <source>
        <dbReference type="Proteomes" id="UP000321947"/>
    </source>
</evidence>
<accession>A0A5A7TH80</accession>
<organism evidence="2 4">
    <name type="scientific">Cucumis melo var. makuwa</name>
    <name type="common">Oriental melon</name>
    <dbReference type="NCBI Taxonomy" id="1194695"/>
    <lineage>
        <taxon>Eukaryota</taxon>
        <taxon>Viridiplantae</taxon>
        <taxon>Streptophyta</taxon>
        <taxon>Embryophyta</taxon>
        <taxon>Tracheophyta</taxon>
        <taxon>Spermatophyta</taxon>
        <taxon>Magnoliopsida</taxon>
        <taxon>eudicotyledons</taxon>
        <taxon>Gunneridae</taxon>
        <taxon>Pentapetalae</taxon>
        <taxon>rosids</taxon>
        <taxon>fabids</taxon>
        <taxon>Cucurbitales</taxon>
        <taxon>Cucurbitaceae</taxon>
        <taxon>Benincaseae</taxon>
        <taxon>Cucumis</taxon>
    </lineage>
</organism>
<evidence type="ECO:0000259" key="1">
    <source>
        <dbReference type="Pfam" id="PF03732"/>
    </source>
</evidence>
<dbReference type="Proteomes" id="UP000321393">
    <property type="component" value="Unassembled WGS sequence"/>
</dbReference>
<dbReference type="AlphaFoldDB" id="A0A5A7TH80"/>
<gene>
    <name evidence="3" type="ORF">E5676_scaffold98G001290</name>
    <name evidence="2" type="ORF">E6C27_scaffold262G001960</name>
</gene>
<evidence type="ECO:0000313" key="2">
    <source>
        <dbReference type="EMBL" id="KAA0040619.1"/>
    </source>
</evidence>
<sequence>MEQYFKASGTISKETKVTLASMHLSDDTKLWWRSKVNDIQNGQCAIDTWKDLKKELRTYFFPENVEFIARRKLLKLR</sequence>
<protein>
    <submittedName>
        <fullName evidence="2">9-cis-epoxycarotenoid dioxygenase NCED6</fullName>
    </submittedName>
</protein>
<dbReference type="InterPro" id="IPR005162">
    <property type="entry name" value="Retrotrans_gag_dom"/>
</dbReference>
<dbReference type="GO" id="GO:0051213">
    <property type="term" value="F:dioxygenase activity"/>
    <property type="evidence" value="ECO:0007669"/>
    <property type="project" value="UniProtKB-KW"/>
</dbReference>
<dbReference type="Pfam" id="PF03732">
    <property type="entry name" value="Retrotrans_gag"/>
    <property type="match status" value="1"/>
</dbReference>
<dbReference type="Proteomes" id="UP000321947">
    <property type="component" value="Unassembled WGS sequence"/>
</dbReference>
<reference evidence="4 5" key="1">
    <citation type="submission" date="2019-08" db="EMBL/GenBank/DDBJ databases">
        <title>Draft genome sequences of two oriental melons (Cucumis melo L. var makuwa).</title>
        <authorList>
            <person name="Kwon S.-Y."/>
        </authorList>
    </citation>
    <scope>NUCLEOTIDE SEQUENCE [LARGE SCALE GENOMIC DNA]</scope>
    <source>
        <strain evidence="5">cv. Chang Bougi</strain>
        <strain evidence="4">cv. SW 3</strain>
        <tissue evidence="2">Leaf</tissue>
    </source>
</reference>
<name>A0A5A7TH80_CUCMM</name>
<evidence type="ECO:0000313" key="4">
    <source>
        <dbReference type="Proteomes" id="UP000321393"/>
    </source>
</evidence>
<evidence type="ECO:0000313" key="3">
    <source>
        <dbReference type="EMBL" id="TYK05666.1"/>
    </source>
</evidence>
<comment type="caution">
    <text evidence="2">The sequence shown here is derived from an EMBL/GenBank/DDBJ whole genome shotgun (WGS) entry which is preliminary data.</text>
</comment>